<keyword evidence="7" id="KW-0689">Ribosomal protein</keyword>
<dbReference type="GO" id="GO:0016279">
    <property type="term" value="F:protein-lysine N-methyltransferase activity"/>
    <property type="evidence" value="ECO:0007669"/>
    <property type="project" value="RHEA"/>
</dbReference>
<keyword evidence="4 6" id="KW-0808">Transferase</keyword>
<dbReference type="CDD" id="cd02440">
    <property type="entry name" value="AdoMet_MTases"/>
    <property type="match status" value="1"/>
</dbReference>
<dbReference type="Gene3D" id="3.40.50.150">
    <property type="entry name" value="Vaccinia Virus protein VP39"/>
    <property type="match status" value="1"/>
</dbReference>
<evidence type="ECO:0000256" key="1">
    <source>
        <dbReference type="ARBA" id="ARBA00009741"/>
    </source>
</evidence>
<dbReference type="PATRIC" id="fig|937777.3.peg.3459"/>
<comment type="catalytic activity">
    <reaction evidence="6">
        <text>L-lysyl-[protein] + 3 S-adenosyl-L-methionine = N(6),N(6),N(6)-trimethyl-L-lysyl-[protein] + 3 S-adenosyl-L-homocysteine + 3 H(+)</text>
        <dbReference type="Rhea" id="RHEA:54192"/>
        <dbReference type="Rhea" id="RHEA-COMP:9752"/>
        <dbReference type="Rhea" id="RHEA-COMP:13826"/>
        <dbReference type="ChEBI" id="CHEBI:15378"/>
        <dbReference type="ChEBI" id="CHEBI:29969"/>
        <dbReference type="ChEBI" id="CHEBI:57856"/>
        <dbReference type="ChEBI" id="CHEBI:59789"/>
        <dbReference type="ChEBI" id="CHEBI:61961"/>
    </reaction>
</comment>
<keyword evidence="2 6" id="KW-0963">Cytoplasm</keyword>
<comment type="function">
    <text evidence="6">Methylates ribosomal protein L11.</text>
</comment>
<evidence type="ECO:0000313" key="7">
    <source>
        <dbReference type="EMBL" id="AFZ68879.1"/>
    </source>
</evidence>
<dbReference type="GO" id="GO:0005737">
    <property type="term" value="C:cytoplasm"/>
    <property type="evidence" value="ECO:0007669"/>
    <property type="project" value="UniProtKB-SubCell"/>
</dbReference>
<keyword evidence="5 6" id="KW-0949">S-adenosyl-L-methionine</keyword>
<dbReference type="HAMAP" id="MF_00735">
    <property type="entry name" value="Methyltr_PrmA"/>
    <property type="match status" value="1"/>
</dbReference>
<dbReference type="Gene3D" id="3.30.70.1170">
    <property type="entry name" value="Sun protein, domain 3"/>
    <property type="match status" value="1"/>
</dbReference>
<gene>
    <name evidence="6" type="primary">prmA</name>
    <name evidence="7" type="ordered locus">Deipe_3446</name>
</gene>
<dbReference type="eggNOG" id="COG2264">
    <property type="taxonomic scope" value="Bacteria"/>
</dbReference>
<proteinExistence type="inferred from homology"/>
<feature type="binding site" evidence="6">
    <location>
        <position position="145"/>
    </location>
    <ligand>
        <name>S-adenosyl-L-methionine</name>
        <dbReference type="ChEBI" id="CHEBI:59789"/>
    </ligand>
</feature>
<keyword evidence="7" id="KW-0687">Ribonucleoprotein</keyword>
<keyword evidence="8" id="KW-1185">Reference proteome</keyword>
<dbReference type="GO" id="GO:0032259">
    <property type="term" value="P:methylation"/>
    <property type="evidence" value="ECO:0007669"/>
    <property type="project" value="UniProtKB-KW"/>
</dbReference>
<dbReference type="PANTHER" id="PTHR43648">
    <property type="entry name" value="ELECTRON TRANSFER FLAVOPROTEIN BETA SUBUNIT LYSINE METHYLTRANSFERASE"/>
    <property type="match status" value="1"/>
</dbReference>
<dbReference type="EC" id="2.1.1.-" evidence="6"/>
<evidence type="ECO:0000256" key="6">
    <source>
        <dbReference type="HAMAP-Rule" id="MF_00735"/>
    </source>
</evidence>
<reference evidence="8" key="1">
    <citation type="submission" date="2012-03" db="EMBL/GenBank/DDBJ databases">
        <title>Complete sequence of chromosome of Deinococcus peraridilitoris DSM 19664.</title>
        <authorList>
            <person name="Lucas S."/>
            <person name="Copeland A."/>
            <person name="Lapidus A."/>
            <person name="Glavina del Rio T."/>
            <person name="Dalin E."/>
            <person name="Tice H."/>
            <person name="Bruce D."/>
            <person name="Goodwin L."/>
            <person name="Pitluck S."/>
            <person name="Peters L."/>
            <person name="Mikhailova N."/>
            <person name="Lu M."/>
            <person name="Kyrpides N."/>
            <person name="Mavromatis K."/>
            <person name="Ivanova N."/>
            <person name="Brettin T."/>
            <person name="Detter J.C."/>
            <person name="Han C."/>
            <person name="Larimer F."/>
            <person name="Land M."/>
            <person name="Hauser L."/>
            <person name="Markowitz V."/>
            <person name="Cheng J.-F."/>
            <person name="Hugenholtz P."/>
            <person name="Woyke T."/>
            <person name="Wu D."/>
            <person name="Pukall R."/>
            <person name="Steenblock K."/>
            <person name="Brambilla E."/>
            <person name="Klenk H.-P."/>
            <person name="Eisen J.A."/>
        </authorList>
    </citation>
    <scope>NUCLEOTIDE SEQUENCE [LARGE SCALE GENOMIC DNA]</scope>
    <source>
        <strain evidence="8">DSM 19664 / LMG 22246 / CIP 109416 / KR-200</strain>
    </source>
</reference>
<evidence type="ECO:0000256" key="3">
    <source>
        <dbReference type="ARBA" id="ARBA00022603"/>
    </source>
</evidence>
<evidence type="ECO:0000313" key="8">
    <source>
        <dbReference type="Proteomes" id="UP000010467"/>
    </source>
</evidence>
<dbReference type="EMBL" id="CP003382">
    <property type="protein sequence ID" value="AFZ68879.1"/>
    <property type="molecule type" value="Genomic_DNA"/>
</dbReference>
<evidence type="ECO:0000256" key="4">
    <source>
        <dbReference type="ARBA" id="ARBA00022679"/>
    </source>
</evidence>
<name>L0A603_DEIPD</name>
<accession>L0A603</accession>
<dbReference type="InterPro" id="IPR029063">
    <property type="entry name" value="SAM-dependent_MTases_sf"/>
</dbReference>
<dbReference type="PANTHER" id="PTHR43648:SF1">
    <property type="entry name" value="ELECTRON TRANSFER FLAVOPROTEIN BETA SUBUNIT LYSINE METHYLTRANSFERASE"/>
    <property type="match status" value="1"/>
</dbReference>
<dbReference type="InterPro" id="IPR004498">
    <property type="entry name" value="Ribosomal_PrmA_MeTrfase"/>
</dbReference>
<comment type="similarity">
    <text evidence="1 6">Belongs to the methyltransferase superfamily. PrmA family.</text>
</comment>
<dbReference type="STRING" id="937777.Deipe_3446"/>
<dbReference type="KEGG" id="dpd:Deipe_3446"/>
<dbReference type="Gene3D" id="1.20.5.1350">
    <property type="match status" value="1"/>
</dbReference>
<dbReference type="HOGENOM" id="CLU_049382_3_1_0"/>
<dbReference type="Proteomes" id="UP000010467">
    <property type="component" value="Chromosome"/>
</dbReference>
<evidence type="ECO:0000256" key="5">
    <source>
        <dbReference type="ARBA" id="ARBA00022691"/>
    </source>
</evidence>
<comment type="subcellular location">
    <subcellularLocation>
        <location evidence="6">Cytoplasm</location>
    </subcellularLocation>
</comment>
<dbReference type="InterPro" id="IPR050078">
    <property type="entry name" value="Ribosomal_L11_MeTrfase_PrmA"/>
</dbReference>
<sequence length="308" mass="33650">MGPIPRSLQCVFHTLKIRQKGQPVRRQSKRLHYTWIMWIFRLPGTLDAREVDLDTLWSAGAQGLEEHGETVLAYFSEKMDVPLLGEWTEEPDQDWQEGWKKDLKPVQAGAFAIAPPWLASEVPPGQRPLLIEVGMAFGTGHHETTRLAVEALSERSWALQPRVLDVGTGSGVLALAAALLGAGEVIGVDIDPVTIPAAEENARLNGFLRLDDHFVRPGSAGTLTFMEGTLSEVPAAQPFDVLVANLYAELHDILMSQYREVIAPGGQVVLTGILTGKLPLVLDALAREGFQNAQSRTQGDWVLVVAQA</sequence>
<dbReference type="Pfam" id="PF06325">
    <property type="entry name" value="PrmA"/>
    <property type="match status" value="1"/>
</dbReference>
<organism evidence="7 8">
    <name type="scientific">Deinococcus peraridilitoris (strain DSM 19664 / LMG 22246 / CIP 109416 / KR-200)</name>
    <dbReference type="NCBI Taxonomy" id="937777"/>
    <lineage>
        <taxon>Bacteria</taxon>
        <taxon>Thermotogati</taxon>
        <taxon>Deinococcota</taxon>
        <taxon>Deinococci</taxon>
        <taxon>Deinococcales</taxon>
        <taxon>Deinococcaceae</taxon>
        <taxon>Deinococcus</taxon>
    </lineage>
</organism>
<keyword evidence="3 6" id="KW-0489">Methyltransferase</keyword>
<dbReference type="NCBIfam" id="NF001790">
    <property type="entry name" value="PRK00517.3-3"/>
    <property type="match status" value="1"/>
</dbReference>
<feature type="binding site" evidence="6">
    <location>
        <position position="245"/>
    </location>
    <ligand>
        <name>S-adenosyl-L-methionine</name>
        <dbReference type="ChEBI" id="CHEBI:59789"/>
    </ligand>
</feature>
<protein>
    <recommendedName>
        <fullName evidence="6">Ribosomal protein L11 methyltransferase</fullName>
        <shortName evidence="6">L11 Mtase</shortName>
        <ecNumber evidence="6">2.1.1.-</ecNumber>
    </recommendedName>
</protein>
<dbReference type="AlphaFoldDB" id="L0A603"/>
<feature type="binding site" evidence="6">
    <location>
        <position position="189"/>
    </location>
    <ligand>
        <name>S-adenosyl-L-methionine</name>
        <dbReference type="ChEBI" id="CHEBI:59789"/>
    </ligand>
</feature>
<evidence type="ECO:0000256" key="2">
    <source>
        <dbReference type="ARBA" id="ARBA00022490"/>
    </source>
</evidence>
<dbReference type="SUPFAM" id="SSF53335">
    <property type="entry name" value="S-adenosyl-L-methionine-dependent methyltransferases"/>
    <property type="match status" value="1"/>
</dbReference>
<dbReference type="GO" id="GO:0005840">
    <property type="term" value="C:ribosome"/>
    <property type="evidence" value="ECO:0007669"/>
    <property type="project" value="UniProtKB-KW"/>
</dbReference>
<feature type="binding site" evidence="6">
    <location>
        <position position="167"/>
    </location>
    <ligand>
        <name>S-adenosyl-L-methionine</name>
        <dbReference type="ChEBI" id="CHEBI:59789"/>
    </ligand>
</feature>